<organism evidence="2 3">
    <name type="scientific">Thermothielavioides terrestris (strain ATCC 38088 / NRRL 8126)</name>
    <name type="common">Thielavia terrestris</name>
    <dbReference type="NCBI Taxonomy" id="578455"/>
    <lineage>
        <taxon>Eukaryota</taxon>
        <taxon>Fungi</taxon>
        <taxon>Dikarya</taxon>
        <taxon>Ascomycota</taxon>
        <taxon>Pezizomycotina</taxon>
        <taxon>Sordariomycetes</taxon>
        <taxon>Sordariomycetidae</taxon>
        <taxon>Sordariales</taxon>
        <taxon>Chaetomiaceae</taxon>
        <taxon>Thermothielavioides</taxon>
        <taxon>Thermothielavioides terrestris</taxon>
    </lineage>
</organism>
<feature type="compositionally biased region" description="Low complexity" evidence="1">
    <location>
        <begin position="467"/>
        <end position="476"/>
    </location>
</feature>
<evidence type="ECO:0000313" key="2">
    <source>
        <dbReference type="EMBL" id="AEO69714.1"/>
    </source>
</evidence>
<feature type="compositionally biased region" description="Basic and acidic residues" evidence="1">
    <location>
        <begin position="90"/>
        <end position="101"/>
    </location>
</feature>
<feature type="compositionally biased region" description="Polar residues" evidence="1">
    <location>
        <begin position="591"/>
        <end position="601"/>
    </location>
</feature>
<feature type="compositionally biased region" description="Basic and acidic residues" evidence="1">
    <location>
        <begin position="743"/>
        <end position="767"/>
    </location>
</feature>
<protein>
    <submittedName>
        <fullName evidence="2">Uncharacterized protein</fullName>
    </submittedName>
</protein>
<evidence type="ECO:0000256" key="1">
    <source>
        <dbReference type="SAM" id="MobiDB-lite"/>
    </source>
</evidence>
<feature type="compositionally biased region" description="Basic and acidic residues" evidence="1">
    <location>
        <begin position="228"/>
        <end position="238"/>
    </location>
</feature>
<proteinExistence type="predicted"/>
<dbReference type="RefSeq" id="XP_003656050.1">
    <property type="nucleotide sequence ID" value="XM_003656002.1"/>
</dbReference>
<evidence type="ECO:0000313" key="3">
    <source>
        <dbReference type="Proteomes" id="UP000008181"/>
    </source>
</evidence>
<reference evidence="2 3" key="1">
    <citation type="journal article" date="2011" name="Nat. Biotechnol.">
        <title>Comparative genomic analysis of the thermophilic biomass-degrading fungi Myceliophthora thermophila and Thielavia terrestris.</title>
        <authorList>
            <person name="Berka R.M."/>
            <person name="Grigoriev I.V."/>
            <person name="Otillar R."/>
            <person name="Salamov A."/>
            <person name="Grimwood J."/>
            <person name="Reid I."/>
            <person name="Ishmael N."/>
            <person name="John T."/>
            <person name="Darmond C."/>
            <person name="Moisan M.-C."/>
            <person name="Henrissat B."/>
            <person name="Coutinho P.M."/>
            <person name="Lombard V."/>
            <person name="Natvig D.O."/>
            <person name="Lindquist E."/>
            <person name="Schmutz J."/>
            <person name="Lucas S."/>
            <person name="Harris P."/>
            <person name="Powlowski J."/>
            <person name="Bellemare A."/>
            <person name="Taylor D."/>
            <person name="Butler G."/>
            <person name="de Vries R.P."/>
            <person name="Allijn I.E."/>
            <person name="van den Brink J."/>
            <person name="Ushinsky S."/>
            <person name="Storms R."/>
            <person name="Powell A.J."/>
            <person name="Paulsen I.T."/>
            <person name="Elbourne L.D.H."/>
            <person name="Baker S.E."/>
            <person name="Magnuson J."/>
            <person name="LaBoissiere S."/>
            <person name="Clutterbuck A.J."/>
            <person name="Martinez D."/>
            <person name="Wogulis M."/>
            <person name="de Leon A.L."/>
            <person name="Rey M.W."/>
            <person name="Tsang A."/>
        </authorList>
    </citation>
    <scope>NUCLEOTIDE SEQUENCE [LARGE SCALE GENOMIC DNA]</scope>
    <source>
        <strain evidence="3">ATCC 38088 / NRRL 8126</strain>
    </source>
</reference>
<feature type="compositionally biased region" description="Basic and acidic residues" evidence="1">
    <location>
        <begin position="149"/>
        <end position="163"/>
    </location>
</feature>
<gene>
    <name evidence="2" type="ORF">THITE_2120409</name>
</gene>
<accession>G2RAH9</accession>
<feature type="compositionally biased region" description="Polar residues" evidence="1">
    <location>
        <begin position="395"/>
        <end position="413"/>
    </location>
</feature>
<dbReference type="Proteomes" id="UP000008181">
    <property type="component" value="Chromosome 4"/>
</dbReference>
<name>G2RAH9_THETT</name>
<dbReference type="OrthoDB" id="4590776at2759"/>
<dbReference type="GeneID" id="11520047"/>
<dbReference type="AlphaFoldDB" id="G2RAH9"/>
<feature type="compositionally biased region" description="Polar residues" evidence="1">
    <location>
        <begin position="1"/>
        <end position="11"/>
    </location>
</feature>
<feature type="compositionally biased region" description="Polar residues" evidence="1">
    <location>
        <begin position="356"/>
        <end position="367"/>
    </location>
</feature>
<feature type="compositionally biased region" description="Basic and acidic residues" evidence="1">
    <location>
        <begin position="712"/>
        <end position="723"/>
    </location>
</feature>
<feature type="region of interest" description="Disordered" evidence="1">
    <location>
        <begin position="120"/>
        <end position="176"/>
    </location>
</feature>
<feature type="compositionally biased region" description="Polar residues" evidence="1">
    <location>
        <begin position="295"/>
        <end position="304"/>
    </location>
</feature>
<feature type="compositionally biased region" description="Polar residues" evidence="1">
    <location>
        <begin position="248"/>
        <end position="268"/>
    </location>
</feature>
<dbReference type="EMBL" id="CP003012">
    <property type="protein sequence ID" value="AEO69714.1"/>
    <property type="molecule type" value="Genomic_DNA"/>
</dbReference>
<feature type="region of interest" description="Disordered" evidence="1">
    <location>
        <begin position="1"/>
        <end position="102"/>
    </location>
</feature>
<feature type="region of interest" description="Disordered" evidence="1">
    <location>
        <begin position="228"/>
        <end position="488"/>
    </location>
</feature>
<dbReference type="STRING" id="578455.G2RAH9"/>
<feature type="compositionally biased region" description="Acidic residues" evidence="1">
    <location>
        <begin position="787"/>
        <end position="802"/>
    </location>
</feature>
<keyword evidence="3" id="KW-1185">Reference proteome</keyword>
<feature type="region of interest" description="Disordered" evidence="1">
    <location>
        <begin position="504"/>
        <end position="808"/>
    </location>
</feature>
<dbReference type="eggNOG" id="ENOG502T4C8">
    <property type="taxonomic scope" value="Eukaryota"/>
</dbReference>
<dbReference type="HOGENOM" id="CLU_348891_0_0_1"/>
<feature type="compositionally biased region" description="Basic and acidic residues" evidence="1">
    <location>
        <begin position="54"/>
        <end position="79"/>
    </location>
</feature>
<feature type="compositionally biased region" description="Low complexity" evidence="1">
    <location>
        <begin position="701"/>
        <end position="711"/>
    </location>
</feature>
<dbReference type="KEGG" id="ttt:THITE_2120409"/>
<sequence length="808" mass="87692">MAPSRQHTFTLVPNPLGVQGLMSRPASGPESKPPMTSKQAQKLYRQATRGPRLSKAEQRRIEREEQERIRRELAKDKQAAKARALREKKKAKEQQVLEEKRRRGLPLVDVRPSQDTISRFVRGNGAGKKRDATGTKVDLPTVEEEPDDIDRPRTEDGLEKKTSCEQGATESQSKRQCLDVRDVQEGNNVLLVRGVGSPVPAPAPARLIELPESGKSSEHADYVENEPKILSEEAERRTTATGVPGNKVEQNSTTAETVESQGKTTSGQVRAPGNMPAPEISNTHPGPSCGKLENTVGSGSTNTHGRPAPETPASALSIHAGRQGTPTHGFTGQCIRAPTTTIPQPLTGGLRERPMPQQTSVSKQMNTPRPPLNKPDPKHPQQPSAAPQSARKPLQETTNAQNRATKPESTTANAAKAASPRRPTPMASNYKTPPTVPAFKQPTSGLPTGERQKLRFPPRFLSPHSRQPPARQQAQQKRQDNCEPAVPTSTQLFIVSHIDLFPTPSQEARELQEVSRPVSGPSKPAPSGPSTTISAPGPHPRRFTRQVGQSSVPMAPPPRPVERQVGRVNRPMAPPPRPAVKTDEPIILPFISTQDLVLSSQEVRELEEPTPSRSRMPKPPPFKIDRPTTQRRPSPLPYSPSRTAVHHAAQSRAKHPPLADDKPQQRAGGHIQAAPKHHAAAGDRSGPANDGPLPKPLGSGAAAPQQAAEPAEALRRSPGEKPRFFGSSGEGVQVLLAINRSRQTYEEEERKRVAEREAQASRQDHQPGHQSLASQRRGAVAASQETDYGDLELDTADLDDLDPTLLAA</sequence>